<dbReference type="AlphaFoldDB" id="A0A1M7DCK5"/>
<feature type="chain" id="PRO_5013042599" evidence="4">
    <location>
        <begin position="22"/>
        <end position="342"/>
    </location>
</feature>
<dbReference type="EMBL" id="FRCK01000001">
    <property type="protein sequence ID" value="SHL77256.1"/>
    <property type="molecule type" value="Genomic_DNA"/>
</dbReference>
<protein>
    <submittedName>
        <fullName evidence="5">TRAP-type C4-dicarboxylate transport system, substrate-binding protein</fullName>
    </submittedName>
</protein>
<accession>A0A1M7DCK5</accession>
<dbReference type="OrthoDB" id="7822595at2"/>
<dbReference type="GO" id="GO:0055085">
    <property type="term" value="P:transmembrane transport"/>
    <property type="evidence" value="ECO:0007669"/>
    <property type="project" value="InterPro"/>
</dbReference>
<proteinExistence type="predicted"/>
<organism evidence="5 6">
    <name type="scientific">Paracoccus solventivorans</name>
    <dbReference type="NCBI Taxonomy" id="53463"/>
    <lineage>
        <taxon>Bacteria</taxon>
        <taxon>Pseudomonadati</taxon>
        <taxon>Pseudomonadota</taxon>
        <taxon>Alphaproteobacteria</taxon>
        <taxon>Rhodobacterales</taxon>
        <taxon>Paracoccaceae</taxon>
        <taxon>Paracoccus</taxon>
    </lineage>
</organism>
<comment type="subcellular location">
    <subcellularLocation>
        <location evidence="1">Periplasm</location>
    </subcellularLocation>
</comment>
<evidence type="ECO:0000256" key="1">
    <source>
        <dbReference type="ARBA" id="ARBA00004418"/>
    </source>
</evidence>
<dbReference type="Pfam" id="PF03480">
    <property type="entry name" value="DctP"/>
    <property type="match status" value="1"/>
</dbReference>
<evidence type="ECO:0000256" key="2">
    <source>
        <dbReference type="ARBA" id="ARBA00022729"/>
    </source>
</evidence>
<keyword evidence="2 4" id="KW-0732">Signal</keyword>
<dbReference type="CDD" id="cd13665">
    <property type="entry name" value="PBP2_TRAP_Dctp3_4"/>
    <property type="match status" value="1"/>
</dbReference>
<dbReference type="InterPro" id="IPR018389">
    <property type="entry name" value="DctP_fam"/>
</dbReference>
<evidence type="ECO:0000256" key="3">
    <source>
        <dbReference type="ARBA" id="ARBA00022764"/>
    </source>
</evidence>
<dbReference type="GO" id="GO:0042597">
    <property type="term" value="C:periplasmic space"/>
    <property type="evidence" value="ECO:0007669"/>
    <property type="project" value="UniProtKB-SubCell"/>
</dbReference>
<dbReference type="PANTHER" id="PTHR33376">
    <property type="match status" value="1"/>
</dbReference>
<sequence>MKALFPLVTSALLAAAGQAAAQDVTLRVHHFLPSTAFPATDMVEHWCETIKTRSDGRMACQIYPAMQLGGTPAQLIDQARDGIVDAVFTVPSYQPGGYLRSEVFELPFIAGTEPVTAMAMYEYVTEHVPDEYSGVRPLWVAVGDPSVLHFKAEALQTMDEMRGLKIRSPGRYGAIALEQVGALPVQLPANAITESLSRGVIDGVMIPWSAVRMLNMQEETSAHTVFADGSRPFTNSIAMFVIGERAYDRLPADLQAVIDEASGVEASRQMSEIYRRKGVEDREAAMERGARVHVIDDAQYAEWVKRMEVVRQRWIEEVDRSGADGAALYETATALIAKYENQ</sequence>
<reference evidence="6" key="1">
    <citation type="submission" date="2016-11" db="EMBL/GenBank/DDBJ databases">
        <authorList>
            <person name="Varghese N."/>
            <person name="Submissions S."/>
        </authorList>
    </citation>
    <scope>NUCLEOTIDE SEQUENCE [LARGE SCALE GENOMIC DNA]</scope>
    <source>
        <strain evidence="6">DSM 6637</strain>
    </source>
</reference>
<dbReference type="STRING" id="53463.SAMN05444389_101281"/>
<dbReference type="Gene3D" id="3.40.190.170">
    <property type="entry name" value="Bacterial extracellular solute-binding protein, family 7"/>
    <property type="match status" value="1"/>
</dbReference>
<dbReference type="RefSeq" id="WP_073060791.1">
    <property type="nucleotide sequence ID" value="NZ_FRCK01000001.1"/>
</dbReference>
<evidence type="ECO:0000313" key="5">
    <source>
        <dbReference type="EMBL" id="SHL77256.1"/>
    </source>
</evidence>
<evidence type="ECO:0000256" key="4">
    <source>
        <dbReference type="SAM" id="SignalP"/>
    </source>
</evidence>
<dbReference type="Proteomes" id="UP000184444">
    <property type="component" value="Unassembled WGS sequence"/>
</dbReference>
<dbReference type="PANTHER" id="PTHR33376:SF15">
    <property type="entry name" value="BLL6794 PROTEIN"/>
    <property type="match status" value="1"/>
</dbReference>
<evidence type="ECO:0000313" key="6">
    <source>
        <dbReference type="Proteomes" id="UP000184444"/>
    </source>
</evidence>
<gene>
    <name evidence="5" type="ORF">SAMN05444389_101281</name>
</gene>
<dbReference type="InterPro" id="IPR038404">
    <property type="entry name" value="TRAP_DctP_sf"/>
</dbReference>
<keyword evidence="3" id="KW-0574">Periplasm</keyword>
<name>A0A1M7DCK5_9RHOB</name>
<keyword evidence="6" id="KW-1185">Reference proteome</keyword>
<dbReference type="NCBIfam" id="NF037995">
    <property type="entry name" value="TRAP_S1"/>
    <property type="match status" value="1"/>
</dbReference>
<feature type="signal peptide" evidence="4">
    <location>
        <begin position="1"/>
        <end position="21"/>
    </location>
</feature>